<keyword evidence="2" id="KW-1185">Reference proteome</keyword>
<organism evidence="1 2">
    <name type="scientific">Hymenobacter nitidus</name>
    <dbReference type="NCBI Taxonomy" id="2880929"/>
    <lineage>
        <taxon>Bacteria</taxon>
        <taxon>Pseudomonadati</taxon>
        <taxon>Bacteroidota</taxon>
        <taxon>Cytophagia</taxon>
        <taxon>Cytophagales</taxon>
        <taxon>Hymenobacteraceae</taxon>
        <taxon>Hymenobacter</taxon>
    </lineage>
</organism>
<dbReference type="EMBL" id="JAJADQ010000012">
    <property type="protein sequence ID" value="MCB2379814.1"/>
    <property type="molecule type" value="Genomic_DNA"/>
</dbReference>
<accession>A0ABS8AI91</accession>
<name>A0ABS8AI91_9BACT</name>
<evidence type="ECO:0000313" key="1">
    <source>
        <dbReference type="EMBL" id="MCB2379814.1"/>
    </source>
</evidence>
<reference evidence="1" key="1">
    <citation type="submission" date="2021-10" db="EMBL/GenBank/DDBJ databases">
        <authorList>
            <person name="Dean J.D."/>
            <person name="Kim M.K."/>
            <person name="Newey C.N."/>
            <person name="Stoker T.S."/>
            <person name="Thompson D.W."/>
            <person name="Grose J.H."/>
        </authorList>
    </citation>
    <scope>NUCLEOTIDE SEQUENCE</scope>
    <source>
        <strain evidence="1">BT635</strain>
    </source>
</reference>
<comment type="caution">
    <text evidence="1">The sequence shown here is derived from an EMBL/GenBank/DDBJ whole genome shotgun (WGS) entry which is preliminary data.</text>
</comment>
<proteinExistence type="predicted"/>
<dbReference type="Proteomes" id="UP001165297">
    <property type="component" value="Unassembled WGS sequence"/>
</dbReference>
<dbReference type="RefSeq" id="WP_226189242.1">
    <property type="nucleotide sequence ID" value="NZ_JAJADQ010000012.1"/>
</dbReference>
<evidence type="ECO:0000313" key="2">
    <source>
        <dbReference type="Proteomes" id="UP001165297"/>
    </source>
</evidence>
<protein>
    <submittedName>
        <fullName evidence="1">Uncharacterized protein</fullName>
    </submittedName>
</protein>
<gene>
    <name evidence="1" type="ORF">LGH70_19615</name>
</gene>
<sequence>MDTNRVTELETKFDQGTLTFDEYVALSVEHYGETKEDAERMWVGYLAKHTPNYGNGILF</sequence>